<keyword evidence="4" id="KW-0732">Signal</keyword>
<dbReference type="STRING" id="84588.SYNW2505"/>
<reference evidence="5 6" key="1">
    <citation type="journal article" date="2003" name="Nature">
        <title>The genome of a motile marine Synechococcus.</title>
        <authorList>
            <person name="Palenik B."/>
            <person name="Brahamsha B."/>
            <person name="Larimer F."/>
            <person name="Land M."/>
            <person name="Hauser L."/>
            <person name="Chain P."/>
            <person name="Lamerdin J."/>
            <person name="Regala W."/>
            <person name="Allen E.A."/>
            <person name="McCarren J."/>
            <person name="Paulsen I."/>
            <person name="Dufresne A."/>
            <person name="Partensky F."/>
            <person name="Webb E."/>
            <person name="Waterbury J."/>
        </authorList>
    </citation>
    <scope>NUCLEOTIDE SEQUENCE [LARGE SCALE GENOMIC DNA]</scope>
    <source>
        <strain evidence="5 6">WH8102</strain>
    </source>
</reference>
<evidence type="ECO:0000313" key="6">
    <source>
        <dbReference type="Proteomes" id="UP000001422"/>
    </source>
</evidence>
<dbReference type="GO" id="GO:0019898">
    <property type="term" value="C:extrinsic component of membrane"/>
    <property type="evidence" value="ECO:0007669"/>
    <property type="project" value="InterPro"/>
</dbReference>
<dbReference type="InterPro" id="IPR017487">
    <property type="entry name" value="PSII_PsbQ_cyanobac"/>
</dbReference>
<proteinExistence type="predicted"/>
<dbReference type="Gene3D" id="1.20.120.290">
    <property type="entry name" value="Oxygen-evolving enhancer protein 3 (PsbQ), four-helix up-down bundle"/>
    <property type="match status" value="1"/>
</dbReference>
<dbReference type="AlphaFoldDB" id="Q7U3C7"/>
<protein>
    <recommendedName>
        <fullName evidence="7">Photosystem II protein PsbQ</fullName>
    </recommendedName>
</protein>
<evidence type="ECO:0000313" key="5">
    <source>
        <dbReference type="EMBL" id="CAE09020.1"/>
    </source>
</evidence>
<dbReference type="InterPro" id="IPR008797">
    <property type="entry name" value="PSII_PsbQ"/>
</dbReference>
<dbReference type="EMBL" id="BX569695">
    <property type="protein sequence ID" value="CAE09020.1"/>
    <property type="molecule type" value="Genomic_DNA"/>
</dbReference>
<dbReference type="HOGENOM" id="CLU_118956_0_0_3"/>
<keyword evidence="2" id="KW-0793">Thylakoid</keyword>
<comment type="subcellular location">
    <subcellularLocation>
        <location evidence="1">Membrane</location>
    </subcellularLocation>
</comment>
<dbReference type="InterPro" id="IPR023222">
    <property type="entry name" value="PsbQ-like_dom_sf"/>
</dbReference>
<dbReference type="GO" id="GO:0005509">
    <property type="term" value="F:calcium ion binding"/>
    <property type="evidence" value="ECO:0007669"/>
    <property type="project" value="InterPro"/>
</dbReference>
<sequence length="149" mass="16388">MLKALRRLAAICLCVALSLGLMAPAAVNAAGINPDDLAVIRRQAAAFEATKSRLPDLARLVSAEDWVFTRNLLHGPMQEVGREMSYINQRLDRSERKDADKIARKLKEALADLDEAARLQDGSRLQRSYSNLAASFDAYSEVIPAEAFS</sequence>
<dbReference type="eggNOG" id="ENOG5032TF7">
    <property type="taxonomic scope" value="Bacteria"/>
</dbReference>
<keyword evidence="6" id="KW-1185">Reference proteome</keyword>
<dbReference type="NCBIfam" id="TIGR03042">
    <property type="entry name" value="PS_II_psbQ_bact"/>
    <property type="match status" value="1"/>
</dbReference>
<dbReference type="Proteomes" id="UP000001422">
    <property type="component" value="Chromosome"/>
</dbReference>
<evidence type="ECO:0008006" key="7">
    <source>
        <dbReference type="Google" id="ProtNLM"/>
    </source>
</evidence>
<feature type="signal peptide" evidence="4">
    <location>
        <begin position="1"/>
        <end position="29"/>
    </location>
</feature>
<dbReference type="RefSeq" id="WP_011129358.1">
    <property type="nucleotide sequence ID" value="NC_005070.1"/>
</dbReference>
<evidence type="ECO:0000256" key="2">
    <source>
        <dbReference type="ARBA" id="ARBA00023078"/>
    </source>
</evidence>
<feature type="chain" id="PRO_5004291960" description="Photosystem II protein PsbQ" evidence="4">
    <location>
        <begin position="30"/>
        <end position="149"/>
    </location>
</feature>
<evidence type="ECO:0000256" key="1">
    <source>
        <dbReference type="ARBA" id="ARBA00004370"/>
    </source>
</evidence>
<dbReference type="KEGG" id="syw:SYNW2505"/>
<dbReference type="Pfam" id="PF05757">
    <property type="entry name" value="PsbQ"/>
    <property type="match status" value="1"/>
</dbReference>
<evidence type="ECO:0000256" key="3">
    <source>
        <dbReference type="ARBA" id="ARBA00023136"/>
    </source>
</evidence>
<gene>
    <name evidence="5" type="ordered locus">SYNW2505</name>
</gene>
<evidence type="ECO:0000256" key="4">
    <source>
        <dbReference type="SAM" id="SignalP"/>
    </source>
</evidence>
<keyword evidence="3" id="KW-0472">Membrane</keyword>
<dbReference type="GO" id="GO:0009654">
    <property type="term" value="C:photosystem II oxygen evolving complex"/>
    <property type="evidence" value="ECO:0007669"/>
    <property type="project" value="InterPro"/>
</dbReference>
<dbReference type="BioCyc" id="MetaCyc:TX72_RS12635-MONOMER"/>
<organism evidence="5 6">
    <name type="scientific">Parasynechococcus marenigrum (strain WH8102)</name>
    <dbReference type="NCBI Taxonomy" id="84588"/>
    <lineage>
        <taxon>Bacteria</taxon>
        <taxon>Bacillati</taxon>
        <taxon>Cyanobacteriota</taxon>
        <taxon>Cyanophyceae</taxon>
        <taxon>Synechococcales</taxon>
        <taxon>Prochlorococcaceae</taxon>
        <taxon>Parasynechococcus</taxon>
        <taxon>Parasynechococcus marenigrum</taxon>
    </lineage>
</organism>
<dbReference type="GO" id="GO:0015979">
    <property type="term" value="P:photosynthesis"/>
    <property type="evidence" value="ECO:0007669"/>
    <property type="project" value="InterPro"/>
</dbReference>
<dbReference type="SUPFAM" id="SSF101112">
    <property type="entry name" value="Oxygen-evolving enhancer protein 3"/>
    <property type="match status" value="1"/>
</dbReference>
<name>Q7U3C7_PARMW</name>
<accession>Q7U3C7</accession>